<keyword evidence="7" id="KW-1015">Disulfide bond</keyword>
<evidence type="ECO:0000313" key="16">
    <source>
        <dbReference type="Proteomes" id="UP000032545"/>
    </source>
</evidence>
<reference evidence="16" key="1">
    <citation type="submission" date="2015-02" db="EMBL/GenBank/DDBJ databases">
        <title>Draft Genome of Frankia sp. CpI1-S.</title>
        <authorList>
            <person name="Oshone R.T."/>
            <person name="Ngom M."/>
            <person name="Ghodhbane-Gtari F."/>
            <person name="Gtari M."/>
            <person name="Morris K."/>
            <person name="Thomas K."/>
            <person name="Sen A."/>
            <person name="Tisa L.S."/>
        </authorList>
    </citation>
    <scope>NUCLEOTIDE SEQUENCE [LARGE SCALE GENOMIC DNA]</scope>
    <source>
        <strain evidence="16">CpI1-S</strain>
    </source>
</reference>
<dbReference type="PROSITE" id="PS51352">
    <property type="entry name" value="THIOREDOXIN_2"/>
    <property type="match status" value="1"/>
</dbReference>
<feature type="domain" description="Thioredoxin" evidence="14">
    <location>
        <begin position="4"/>
        <end position="157"/>
    </location>
</feature>
<dbReference type="Proteomes" id="UP000032545">
    <property type="component" value="Unassembled WGS sequence"/>
</dbReference>
<dbReference type="PATRIC" id="fig|1502723.3.peg.4432"/>
<dbReference type="Pfam" id="PF00578">
    <property type="entry name" value="AhpC-TSA"/>
    <property type="match status" value="1"/>
</dbReference>
<dbReference type="InterPro" id="IPR013766">
    <property type="entry name" value="Thioredoxin_domain"/>
</dbReference>
<evidence type="ECO:0000313" key="15">
    <source>
        <dbReference type="EMBL" id="KJE21158.1"/>
    </source>
</evidence>
<dbReference type="AlphaFoldDB" id="A0A0D8BA45"/>
<dbReference type="InterPro" id="IPR050924">
    <property type="entry name" value="Peroxiredoxin_BCP/PrxQ"/>
</dbReference>
<protein>
    <recommendedName>
        <fullName evidence="3">thioredoxin-dependent peroxiredoxin</fullName>
        <ecNumber evidence="3">1.11.1.24</ecNumber>
    </recommendedName>
    <alternativeName>
        <fullName evidence="11">Bacterioferritin comigratory protein</fullName>
    </alternativeName>
    <alternativeName>
        <fullName evidence="9">Thioredoxin peroxidase</fullName>
    </alternativeName>
</protein>
<comment type="catalytic activity">
    <reaction evidence="12">
        <text>a hydroperoxide + [thioredoxin]-dithiol = an alcohol + [thioredoxin]-disulfide + H2O</text>
        <dbReference type="Rhea" id="RHEA:62620"/>
        <dbReference type="Rhea" id="RHEA-COMP:10698"/>
        <dbReference type="Rhea" id="RHEA-COMP:10700"/>
        <dbReference type="ChEBI" id="CHEBI:15377"/>
        <dbReference type="ChEBI" id="CHEBI:29950"/>
        <dbReference type="ChEBI" id="CHEBI:30879"/>
        <dbReference type="ChEBI" id="CHEBI:35924"/>
        <dbReference type="ChEBI" id="CHEBI:50058"/>
        <dbReference type="EC" id="1.11.1.24"/>
    </reaction>
</comment>
<organism evidence="15 16">
    <name type="scientific">Frankia torreyi</name>
    <dbReference type="NCBI Taxonomy" id="1856"/>
    <lineage>
        <taxon>Bacteria</taxon>
        <taxon>Bacillati</taxon>
        <taxon>Actinomycetota</taxon>
        <taxon>Actinomycetes</taxon>
        <taxon>Frankiales</taxon>
        <taxon>Frankiaceae</taxon>
        <taxon>Frankia</taxon>
    </lineage>
</organism>
<dbReference type="EC" id="1.11.1.24" evidence="3"/>
<name>A0A0D8BA45_9ACTN</name>
<dbReference type="PANTHER" id="PTHR42801:SF4">
    <property type="entry name" value="AHPC_TSA FAMILY PROTEIN"/>
    <property type="match status" value="1"/>
</dbReference>
<dbReference type="Gene3D" id="3.40.30.10">
    <property type="entry name" value="Glutaredoxin"/>
    <property type="match status" value="1"/>
</dbReference>
<keyword evidence="4 15" id="KW-0575">Peroxidase</keyword>
<evidence type="ECO:0000256" key="6">
    <source>
        <dbReference type="ARBA" id="ARBA00023002"/>
    </source>
</evidence>
<dbReference type="InterPro" id="IPR000866">
    <property type="entry name" value="AhpC/TSA"/>
</dbReference>
<evidence type="ECO:0000256" key="13">
    <source>
        <dbReference type="PIRSR" id="PIRSR000239-1"/>
    </source>
</evidence>
<evidence type="ECO:0000256" key="8">
    <source>
        <dbReference type="ARBA" id="ARBA00023284"/>
    </source>
</evidence>
<comment type="subunit">
    <text evidence="2">Monomer.</text>
</comment>
<dbReference type="EMBL" id="JYFN01000042">
    <property type="protein sequence ID" value="KJE21158.1"/>
    <property type="molecule type" value="Genomic_DNA"/>
</dbReference>
<evidence type="ECO:0000256" key="3">
    <source>
        <dbReference type="ARBA" id="ARBA00013017"/>
    </source>
</evidence>
<dbReference type="CDD" id="cd03017">
    <property type="entry name" value="PRX_BCP"/>
    <property type="match status" value="1"/>
</dbReference>
<evidence type="ECO:0000256" key="5">
    <source>
        <dbReference type="ARBA" id="ARBA00022862"/>
    </source>
</evidence>
<feature type="active site" description="Cysteine sulfenic acid (-SOH) intermediate; for peroxidase activity" evidence="13">
    <location>
        <position position="53"/>
    </location>
</feature>
<dbReference type="SUPFAM" id="SSF52833">
    <property type="entry name" value="Thioredoxin-like"/>
    <property type="match status" value="1"/>
</dbReference>
<keyword evidence="5" id="KW-0049">Antioxidant</keyword>
<keyword evidence="8" id="KW-0676">Redox-active center</keyword>
<comment type="function">
    <text evidence="1">Thiol-specific peroxidase that catalyzes the reduction of hydrogen peroxide and organic hydroperoxides to water and alcohols, respectively. Plays a role in cell protection against oxidative stress by detoxifying peroxides and as sensor of hydrogen peroxide-mediated signaling events.</text>
</comment>
<comment type="similarity">
    <text evidence="10">Belongs to the peroxiredoxin family. BCP/PrxQ subfamily.</text>
</comment>
<evidence type="ECO:0000259" key="14">
    <source>
        <dbReference type="PROSITE" id="PS51352"/>
    </source>
</evidence>
<evidence type="ECO:0000256" key="4">
    <source>
        <dbReference type="ARBA" id="ARBA00022559"/>
    </source>
</evidence>
<sequence length="157" mass="16810">MATPTVGNPAPDLSLPGLVLADGERRDGEYALSAERGHPVVLAFYPGDNTPVCTRQMCSYSAGLEIFAELGVLVWGISPQDLDSHEGFARQHSLGFPLLADTARTAVKAYGIAVPGLGLRRSVFLVDADGVLRWKQVGLLGVTYSDVDTITEQVRKL</sequence>
<dbReference type="GO" id="GO:0045454">
    <property type="term" value="P:cell redox homeostasis"/>
    <property type="evidence" value="ECO:0007669"/>
    <property type="project" value="TreeGrafter"/>
</dbReference>
<dbReference type="GO" id="GO:0034599">
    <property type="term" value="P:cellular response to oxidative stress"/>
    <property type="evidence" value="ECO:0007669"/>
    <property type="project" value="TreeGrafter"/>
</dbReference>
<reference evidence="15 16" key="2">
    <citation type="journal article" date="2016" name="Genome Announc.">
        <title>Permanent Draft Genome Sequences for Two Variants of Frankia sp. Strain CpI1, the First Frankia Strain Isolated from Root Nodules of Comptonia peregrina.</title>
        <authorList>
            <person name="Oshone R."/>
            <person name="Hurst S.G.IV."/>
            <person name="Abebe-Akele F."/>
            <person name="Simpson S."/>
            <person name="Morris K."/>
            <person name="Thomas W.K."/>
            <person name="Tisa L.S."/>
        </authorList>
    </citation>
    <scope>NUCLEOTIDE SEQUENCE [LARGE SCALE GENOMIC DNA]</scope>
    <source>
        <strain evidence="16">CpI1-S</strain>
    </source>
</reference>
<dbReference type="GO" id="GO:0005737">
    <property type="term" value="C:cytoplasm"/>
    <property type="evidence" value="ECO:0007669"/>
    <property type="project" value="TreeGrafter"/>
</dbReference>
<proteinExistence type="inferred from homology"/>
<dbReference type="InterPro" id="IPR036249">
    <property type="entry name" value="Thioredoxin-like_sf"/>
</dbReference>
<dbReference type="InterPro" id="IPR024706">
    <property type="entry name" value="Peroxiredoxin_AhpC-typ"/>
</dbReference>
<accession>A0A0D8BA45</accession>
<comment type="caution">
    <text evidence="15">The sequence shown here is derived from an EMBL/GenBank/DDBJ whole genome shotgun (WGS) entry which is preliminary data.</text>
</comment>
<dbReference type="PANTHER" id="PTHR42801">
    <property type="entry name" value="THIOREDOXIN-DEPENDENT PEROXIDE REDUCTASE"/>
    <property type="match status" value="1"/>
</dbReference>
<dbReference type="OrthoDB" id="9812811at2"/>
<evidence type="ECO:0000256" key="1">
    <source>
        <dbReference type="ARBA" id="ARBA00003330"/>
    </source>
</evidence>
<keyword evidence="6 15" id="KW-0560">Oxidoreductase</keyword>
<evidence type="ECO:0000256" key="7">
    <source>
        <dbReference type="ARBA" id="ARBA00023157"/>
    </source>
</evidence>
<evidence type="ECO:0000256" key="12">
    <source>
        <dbReference type="ARBA" id="ARBA00049091"/>
    </source>
</evidence>
<evidence type="ECO:0000256" key="11">
    <source>
        <dbReference type="ARBA" id="ARBA00041373"/>
    </source>
</evidence>
<gene>
    <name evidence="15" type="ORF">FF36_04498</name>
</gene>
<dbReference type="GO" id="GO:0008379">
    <property type="term" value="F:thioredoxin peroxidase activity"/>
    <property type="evidence" value="ECO:0007669"/>
    <property type="project" value="TreeGrafter"/>
</dbReference>
<dbReference type="RefSeq" id="WP_044887024.1">
    <property type="nucleotide sequence ID" value="NZ_JYFN01000042.1"/>
</dbReference>
<keyword evidence="16" id="KW-1185">Reference proteome</keyword>
<dbReference type="PIRSF" id="PIRSF000239">
    <property type="entry name" value="AHPC"/>
    <property type="match status" value="1"/>
</dbReference>
<evidence type="ECO:0000256" key="10">
    <source>
        <dbReference type="ARBA" id="ARBA00038489"/>
    </source>
</evidence>
<evidence type="ECO:0000256" key="9">
    <source>
        <dbReference type="ARBA" id="ARBA00032824"/>
    </source>
</evidence>
<evidence type="ECO:0000256" key="2">
    <source>
        <dbReference type="ARBA" id="ARBA00011245"/>
    </source>
</evidence>